<gene>
    <name evidence="2" type="ORF">E6C51_16605</name>
</gene>
<accession>A0A4S3ZR76</accession>
<evidence type="ECO:0000313" key="3">
    <source>
        <dbReference type="Proteomes" id="UP000310754"/>
    </source>
</evidence>
<evidence type="ECO:0000313" key="2">
    <source>
        <dbReference type="EMBL" id="THF48085.1"/>
    </source>
</evidence>
<keyword evidence="3" id="KW-1185">Reference proteome</keyword>
<dbReference type="RefSeq" id="WP_190236793.1">
    <property type="nucleotide sequence ID" value="NZ_SSOA01000010.1"/>
</dbReference>
<dbReference type="AlphaFoldDB" id="A0A4S3ZR76"/>
<feature type="domain" description="GSCFA" evidence="1">
    <location>
        <begin position="42"/>
        <end position="310"/>
    </location>
</feature>
<proteinExistence type="predicted"/>
<dbReference type="EMBL" id="SSOA01000010">
    <property type="protein sequence ID" value="THF48085.1"/>
    <property type="molecule type" value="Genomic_DNA"/>
</dbReference>
<comment type="caution">
    <text evidence="2">The sequence shown here is derived from an EMBL/GenBank/DDBJ whole genome shotgun (WGS) entry which is preliminary data.</text>
</comment>
<organism evidence="2 3">
    <name type="scientific">Allorhizobium terrae</name>
    <dbReference type="NCBI Taxonomy" id="1848972"/>
    <lineage>
        <taxon>Bacteria</taxon>
        <taxon>Pseudomonadati</taxon>
        <taxon>Pseudomonadota</taxon>
        <taxon>Alphaproteobacteria</taxon>
        <taxon>Hyphomicrobiales</taxon>
        <taxon>Rhizobiaceae</taxon>
        <taxon>Rhizobium/Agrobacterium group</taxon>
        <taxon>Allorhizobium</taxon>
    </lineage>
</organism>
<evidence type="ECO:0000259" key="1">
    <source>
        <dbReference type="Pfam" id="PF08885"/>
    </source>
</evidence>
<dbReference type="Proteomes" id="UP000310754">
    <property type="component" value="Unassembled WGS sequence"/>
</dbReference>
<name>A0A4S3ZR76_9HYPH</name>
<protein>
    <submittedName>
        <fullName evidence="2">GSCFA family protein</fullName>
    </submittedName>
</protein>
<reference evidence="2 3" key="1">
    <citation type="submission" date="2019-04" db="EMBL/GenBank/DDBJ databases">
        <title>Rhizobium terrae sp. nov., isolated from a paddy soil.</title>
        <authorList>
            <person name="Lin S.-Y."/>
            <person name="Hameed A."/>
            <person name="Huang H.-I."/>
            <person name="Young C.-C."/>
        </authorList>
    </citation>
    <scope>NUCLEOTIDE SEQUENCE [LARGE SCALE GENOMIC DNA]</scope>
    <source>
        <strain evidence="2 3">CC-HIH110</strain>
    </source>
</reference>
<dbReference type="InterPro" id="IPR014982">
    <property type="entry name" value="GSCFA"/>
</dbReference>
<dbReference type="Pfam" id="PF08885">
    <property type="entry name" value="GSCFA"/>
    <property type="match status" value="1"/>
</dbReference>
<sequence length="357" mass="40404">MSTPYDKLPNQAFWRRSVSSVPSFLLDPVRNSSFKISKSDAVATAGSCFAQHLSRAIQARGFNYLISEDDLSLSTHDRHNRNFGVYSARFGNIYNVKQLRQLIERAYGLADYAMPLWQRPDKRWVDPFRPNIEPDGYADEEALLADRKAHLHSVRKMFAELDVLVFTLGLTEGWEHIGSGASLPLAPGVVASDWDPGSYMFANYTTEQILTDLRQFFDILKSVNASARMLLTVSPVPLIATYSPSSVLAATVYSKSVLRVVAEEFSNRNKGVDYFPSFEIINNPVVGNRYFEPDFRSIRPEGVAHVMRIFFKHYVNDGPLEVEIEESRQLLQENSKAQSTNLFKVVCDEESIENNVL</sequence>